<evidence type="ECO:0000256" key="2">
    <source>
        <dbReference type="ARBA" id="ARBA00023163"/>
    </source>
</evidence>
<protein>
    <submittedName>
        <fullName evidence="6">Helix-turn-helix domain-containing protein</fullName>
    </submittedName>
</protein>
<evidence type="ECO:0000313" key="6">
    <source>
        <dbReference type="EMBL" id="MFC6955395.1"/>
    </source>
</evidence>
<sequence length="262" mass="28701">MDDLSSDDRYPEPFGSWRDDPTLIDLSGHGDDGVPRVLEPGTPALVSEVHLVGGDLVLSPTIRAAPEMTIRPDYQTVVEDGVKILFFTVTGDDYASFEDALLADDTIGEPTLVAEENTHRVYRARVAPATKAVTPTTAKLDIWLVDAKSADGGWLVRLRIPNRDALLRFRDHCGDENIQFHVRRLSTHSAGDEPFVGLTETQLNTLQTAFDAGYFDIPRGVSQTELAEMLDISTSALSQRLRNALGQLIEGTVADDDPTEDP</sequence>
<keyword evidence="1" id="KW-0805">Transcription regulation</keyword>
<name>A0ABD5VJB2_9EURY</name>
<dbReference type="PANTHER" id="PTHR34236:SF1">
    <property type="entry name" value="DIMETHYL SULFOXIDE REDUCTASE TRANSCRIPTIONAL ACTIVATOR"/>
    <property type="match status" value="1"/>
</dbReference>
<dbReference type="PANTHER" id="PTHR34236">
    <property type="entry name" value="DIMETHYL SULFOXIDE REDUCTASE TRANSCRIPTIONAL ACTIVATOR"/>
    <property type="match status" value="1"/>
</dbReference>
<reference evidence="6 7" key="1">
    <citation type="journal article" date="2019" name="Int. J. Syst. Evol. Microbiol.">
        <title>The Global Catalogue of Microorganisms (GCM) 10K type strain sequencing project: providing services to taxonomists for standard genome sequencing and annotation.</title>
        <authorList>
            <consortium name="The Broad Institute Genomics Platform"/>
            <consortium name="The Broad Institute Genome Sequencing Center for Infectious Disease"/>
            <person name="Wu L."/>
            <person name="Ma J."/>
        </authorList>
    </citation>
    <scope>NUCLEOTIDE SEQUENCE [LARGE SCALE GENOMIC DNA]</scope>
    <source>
        <strain evidence="6 7">GX26</strain>
    </source>
</reference>
<feature type="domain" description="HTH bat-type" evidence="4">
    <location>
        <begin position="198"/>
        <end position="250"/>
    </location>
</feature>
<feature type="domain" description="Bacterioopsin transcriptional activator GAF and HTH associated" evidence="5">
    <location>
        <begin position="58"/>
        <end position="183"/>
    </location>
</feature>
<dbReference type="Pfam" id="PF15915">
    <property type="entry name" value="BAT"/>
    <property type="match status" value="1"/>
</dbReference>
<evidence type="ECO:0000313" key="7">
    <source>
        <dbReference type="Proteomes" id="UP001596395"/>
    </source>
</evidence>
<proteinExistence type="predicted"/>
<dbReference type="AlphaFoldDB" id="A0ABD5VJB2"/>
<keyword evidence="7" id="KW-1185">Reference proteome</keyword>
<organism evidence="6 7">
    <name type="scientific">Halorubellus litoreus</name>
    <dbReference type="NCBI Taxonomy" id="755308"/>
    <lineage>
        <taxon>Archaea</taxon>
        <taxon>Methanobacteriati</taxon>
        <taxon>Methanobacteriota</taxon>
        <taxon>Stenosarchaea group</taxon>
        <taxon>Halobacteria</taxon>
        <taxon>Halobacteriales</taxon>
        <taxon>Halorubellaceae</taxon>
        <taxon>Halorubellus</taxon>
    </lineage>
</organism>
<accession>A0ABD5VJB2</accession>
<feature type="region of interest" description="Disordered" evidence="3">
    <location>
        <begin position="1"/>
        <end position="33"/>
    </location>
</feature>
<dbReference type="Proteomes" id="UP001596395">
    <property type="component" value="Unassembled WGS sequence"/>
</dbReference>
<keyword evidence="2" id="KW-0804">Transcription</keyword>
<evidence type="ECO:0000259" key="5">
    <source>
        <dbReference type="Pfam" id="PF15915"/>
    </source>
</evidence>
<comment type="caution">
    <text evidence="6">The sequence shown here is derived from an EMBL/GenBank/DDBJ whole genome shotgun (WGS) entry which is preliminary data.</text>
</comment>
<evidence type="ECO:0000256" key="1">
    <source>
        <dbReference type="ARBA" id="ARBA00023015"/>
    </source>
</evidence>
<dbReference type="InterPro" id="IPR007050">
    <property type="entry name" value="HTH_bacterioopsin"/>
</dbReference>
<dbReference type="InterPro" id="IPR031803">
    <property type="entry name" value="BAT_GAF/HTH-assoc"/>
</dbReference>
<dbReference type="Pfam" id="PF04967">
    <property type="entry name" value="HTH_10"/>
    <property type="match status" value="1"/>
</dbReference>
<gene>
    <name evidence="6" type="ORF">ACFQGB_21235</name>
</gene>
<evidence type="ECO:0000259" key="4">
    <source>
        <dbReference type="Pfam" id="PF04967"/>
    </source>
</evidence>
<dbReference type="RefSeq" id="WP_336352321.1">
    <property type="nucleotide sequence ID" value="NZ_JAZAQL010000006.1"/>
</dbReference>
<dbReference type="EMBL" id="JBHSXN010000006">
    <property type="protein sequence ID" value="MFC6955395.1"/>
    <property type="molecule type" value="Genomic_DNA"/>
</dbReference>
<evidence type="ECO:0000256" key="3">
    <source>
        <dbReference type="SAM" id="MobiDB-lite"/>
    </source>
</evidence>
<feature type="compositionally biased region" description="Basic and acidic residues" evidence="3">
    <location>
        <begin position="1"/>
        <end position="21"/>
    </location>
</feature>